<comment type="caution">
    <text evidence="1">The sequence shown here is derived from an EMBL/GenBank/DDBJ whole genome shotgun (WGS) entry which is preliminary data.</text>
</comment>
<dbReference type="InterPro" id="IPR029044">
    <property type="entry name" value="Nucleotide-diphossugar_trans"/>
</dbReference>
<protein>
    <submittedName>
        <fullName evidence="1">Uncharacterized protein</fullName>
    </submittedName>
</protein>
<name>A0A9D1TIA0_9FIRM</name>
<evidence type="ECO:0000313" key="2">
    <source>
        <dbReference type="Proteomes" id="UP000886808"/>
    </source>
</evidence>
<reference evidence="1" key="2">
    <citation type="submission" date="2021-04" db="EMBL/GenBank/DDBJ databases">
        <authorList>
            <person name="Gilroy R."/>
        </authorList>
    </citation>
    <scope>NUCLEOTIDE SEQUENCE</scope>
    <source>
        <strain evidence="1">CHK193-4272</strain>
    </source>
</reference>
<dbReference type="AlphaFoldDB" id="A0A9D1TIA0"/>
<dbReference type="Gene3D" id="3.40.50.150">
    <property type="entry name" value="Vaccinia Virus protein VP39"/>
    <property type="match status" value="1"/>
</dbReference>
<evidence type="ECO:0000313" key="1">
    <source>
        <dbReference type="EMBL" id="HIV61740.1"/>
    </source>
</evidence>
<feature type="non-terminal residue" evidence="1">
    <location>
        <position position="1"/>
    </location>
</feature>
<sequence>SNVSNIQQVNLQFSNEEEMQQEAAKFNCSDPTKWQERLRLITVVTVYRKECLLAAGFPIADLGYMHDFGDDDISFRIRRMGYKVFLAGDTWVHHNHNIWNLEDKDPIKHEQSISIGRANFEDKFQGIDAWSDVNNYWIDIMSNVPVPLINNKKHILGIDVKCGTPILDVKNYLRKFGMFDVELSSFTEMAKYITDLNTICDGIVSCDREEFFINHFPSEYYDYVIMDKPINQYHEPQFMIDGIMHLLKPGGILLFPLLNTFSVYEYLNCQGNYNLYNTEFAYNIPLEALHATLNKYGNILFTCSKSLKLEKKDMEIINSRIPKELSEQDRNEIIMRLTVDRYILCVEKK</sequence>
<dbReference type="Proteomes" id="UP000886808">
    <property type="component" value="Unassembled WGS sequence"/>
</dbReference>
<organism evidence="1 2">
    <name type="scientific">Candidatus Butyricicoccus avistercoris</name>
    <dbReference type="NCBI Taxonomy" id="2838518"/>
    <lineage>
        <taxon>Bacteria</taxon>
        <taxon>Bacillati</taxon>
        <taxon>Bacillota</taxon>
        <taxon>Clostridia</taxon>
        <taxon>Eubacteriales</taxon>
        <taxon>Butyricicoccaceae</taxon>
        <taxon>Butyricicoccus</taxon>
    </lineage>
</organism>
<dbReference type="InterPro" id="IPR029063">
    <property type="entry name" value="SAM-dependent_MTases_sf"/>
</dbReference>
<dbReference type="SUPFAM" id="SSF53335">
    <property type="entry name" value="S-adenosyl-L-methionine-dependent methyltransferases"/>
    <property type="match status" value="1"/>
</dbReference>
<reference evidence="1" key="1">
    <citation type="journal article" date="2021" name="PeerJ">
        <title>Extensive microbial diversity within the chicken gut microbiome revealed by metagenomics and culture.</title>
        <authorList>
            <person name="Gilroy R."/>
            <person name="Ravi A."/>
            <person name="Getino M."/>
            <person name="Pursley I."/>
            <person name="Horton D.L."/>
            <person name="Alikhan N.F."/>
            <person name="Baker D."/>
            <person name="Gharbi K."/>
            <person name="Hall N."/>
            <person name="Watson M."/>
            <person name="Adriaenssens E.M."/>
            <person name="Foster-Nyarko E."/>
            <person name="Jarju S."/>
            <person name="Secka A."/>
            <person name="Antonio M."/>
            <person name="Oren A."/>
            <person name="Chaudhuri R.R."/>
            <person name="La Ragione R."/>
            <person name="Hildebrand F."/>
            <person name="Pallen M.J."/>
        </authorList>
    </citation>
    <scope>NUCLEOTIDE SEQUENCE</scope>
    <source>
        <strain evidence="1">CHK193-4272</strain>
    </source>
</reference>
<gene>
    <name evidence="1" type="ORF">H9746_02670</name>
</gene>
<proteinExistence type="predicted"/>
<accession>A0A9D1TIA0</accession>
<dbReference type="SUPFAM" id="SSF53448">
    <property type="entry name" value="Nucleotide-diphospho-sugar transferases"/>
    <property type="match status" value="1"/>
</dbReference>
<dbReference type="EMBL" id="DXIE01000018">
    <property type="protein sequence ID" value="HIV61740.1"/>
    <property type="molecule type" value="Genomic_DNA"/>
</dbReference>